<evidence type="ECO:0000256" key="6">
    <source>
        <dbReference type="ARBA" id="ARBA00023002"/>
    </source>
</evidence>
<dbReference type="EMBL" id="JAHRHY010000002">
    <property type="protein sequence ID" value="KAG9071712.1"/>
    <property type="molecule type" value="Genomic_DNA"/>
</dbReference>
<accession>A0A9P8BZK4</accession>
<name>A0A9P8BZK4_9FUNG</name>
<keyword evidence="10" id="KW-1185">Reference proteome</keyword>
<dbReference type="InterPro" id="IPR053806">
    <property type="entry name" value="MTHFR_C"/>
</dbReference>
<comment type="pathway">
    <text evidence="2 7">One-carbon metabolism; tetrahydrofolate interconversion.</text>
</comment>
<comment type="caution">
    <text evidence="9">The sequence shown here is derived from an EMBL/GenBank/DDBJ whole genome shotgun (WGS) entry which is preliminary data.</text>
</comment>
<dbReference type="PANTHER" id="PTHR45754:SF3">
    <property type="entry name" value="METHYLENETETRAHYDROFOLATE REDUCTASE (NADPH)"/>
    <property type="match status" value="1"/>
</dbReference>
<dbReference type="GO" id="GO:0004489">
    <property type="term" value="F:methylenetetrahydrofolate reductase [NAD(P)H] activity"/>
    <property type="evidence" value="ECO:0007669"/>
    <property type="project" value="InterPro"/>
</dbReference>
<dbReference type="AlphaFoldDB" id="A0A9P8BZK4"/>
<dbReference type="GO" id="GO:0035999">
    <property type="term" value="P:tetrahydrofolate interconversion"/>
    <property type="evidence" value="ECO:0007669"/>
    <property type="project" value="TreeGrafter"/>
</dbReference>
<gene>
    <name evidence="9" type="ORF">KI688_005927</name>
</gene>
<dbReference type="GO" id="GO:0005829">
    <property type="term" value="C:cytosol"/>
    <property type="evidence" value="ECO:0007669"/>
    <property type="project" value="TreeGrafter"/>
</dbReference>
<dbReference type="PANTHER" id="PTHR45754">
    <property type="entry name" value="METHYLENETETRAHYDROFOLATE REDUCTASE"/>
    <property type="match status" value="1"/>
</dbReference>
<evidence type="ECO:0000313" key="9">
    <source>
        <dbReference type="EMBL" id="KAG9071712.1"/>
    </source>
</evidence>
<evidence type="ECO:0000256" key="2">
    <source>
        <dbReference type="ARBA" id="ARBA00004777"/>
    </source>
</evidence>
<evidence type="ECO:0000313" key="10">
    <source>
        <dbReference type="Proteomes" id="UP000707451"/>
    </source>
</evidence>
<dbReference type="GO" id="GO:0071949">
    <property type="term" value="F:FAD binding"/>
    <property type="evidence" value="ECO:0007669"/>
    <property type="project" value="TreeGrafter"/>
</dbReference>
<dbReference type="GO" id="GO:0009086">
    <property type="term" value="P:methionine biosynthetic process"/>
    <property type="evidence" value="ECO:0007669"/>
    <property type="project" value="TreeGrafter"/>
</dbReference>
<keyword evidence="5" id="KW-0274">FAD</keyword>
<evidence type="ECO:0000256" key="4">
    <source>
        <dbReference type="ARBA" id="ARBA00022630"/>
    </source>
</evidence>
<sequence length="368" mass="41957">MKVIDKIRRADQEQRPYWSFEYFPPKTTAGVQNLFERMERMYNLGPEFVDITWNAGGTSSDLTSELVATAQSYPEGHLDSTDREEDFKWLKYKVDQGADFIVTQLFYDTGLFLDWIKECRTRGITVPIIPGIMPIQSFGGFHRMTSLCKTFEDDQAVKDFGVKLAVEMCKDIQAAGIGGFHFYTLNLEKSTRLILEGLGFVAPRENARPLPWNPSLSKKREMENVRPIFWKNRIQSYVSRTEAWDEFPNGRWGDSRSPAFGELDGYGTSLKVAPKDALELWGRPSSPRDVASLFAKYCNGEIRSIPWSDESSLYPETEAIRGQLARLNERGYLTINSQPAVNGVRSDDKVHGWGPKNGYVYQKVSHLC</sequence>
<comment type="cofactor">
    <cofactor evidence="1">
        <name>FAD</name>
        <dbReference type="ChEBI" id="CHEBI:57692"/>
    </cofactor>
</comment>
<evidence type="ECO:0000256" key="3">
    <source>
        <dbReference type="ARBA" id="ARBA00006743"/>
    </source>
</evidence>
<protein>
    <recommendedName>
        <fullName evidence="8">MTHFR SAM-binding regulatory domain-containing protein</fullName>
    </recommendedName>
</protein>
<feature type="domain" description="MTHFR SAM-binding regulatory" evidence="8">
    <location>
        <begin position="208"/>
        <end position="364"/>
    </location>
</feature>
<dbReference type="OrthoDB" id="16284at2759"/>
<dbReference type="InterPro" id="IPR003171">
    <property type="entry name" value="Mehydrof_redctse-like"/>
</dbReference>
<keyword evidence="6" id="KW-0560">Oxidoreductase</keyword>
<dbReference type="Proteomes" id="UP000707451">
    <property type="component" value="Unassembled WGS sequence"/>
</dbReference>
<proteinExistence type="inferred from homology"/>
<comment type="similarity">
    <text evidence="3">Belongs to the methylenetetrahydrofolate reductase family.</text>
</comment>
<evidence type="ECO:0000256" key="1">
    <source>
        <dbReference type="ARBA" id="ARBA00001974"/>
    </source>
</evidence>
<reference evidence="9" key="1">
    <citation type="submission" date="2021-06" db="EMBL/GenBank/DDBJ databases">
        <title>Genome Sequence of Mortierella hyaline Strain SCG-10, a Cold-Adapted, Nitrate-Reducing Fungus Isolated from Soil in Minnesota, USA.</title>
        <authorList>
            <person name="Aldossari N."/>
        </authorList>
    </citation>
    <scope>NUCLEOTIDE SEQUENCE</scope>
    <source>
        <strain evidence="9">SCG-10</strain>
    </source>
</reference>
<dbReference type="Pfam" id="PF02219">
    <property type="entry name" value="MTHFR"/>
    <property type="match status" value="1"/>
</dbReference>
<evidence type="ECO:0000256" key="5">
    <source>
        <dbReference type="ARBA" id="ARBA00022827"/>
    </source>
</evidence>
<evidence type="ECO:0000259" key="8">
    <source>
        <dbReference type="Pfam" id="PF21895"/>
    </source>
</evidence>
<evidence type="ECO:0000256" key="7">
    <source>
        <dbReference type="RuleBase" id="RU004254"/>
    </source>
</evidence>
<dbReference type="InterPro" id="IPR029041">
    <property type="entry name" value="FAD-linked_oxidoreductase-like"/>
</dbReference>
<dbReference type="CDD" id="cd00537">
    <property type="entry name" value="MTHFR"/>
    <property type="match status" value="1"/>
</dbReference>
<dbReference type="SUPFAM" id="SSF51730">
    <property type="entry name" value="FAD-linked oxidoreductase"/>
    <property type="match status" value="1"/>
</dbReference>
<dbReference type="Gene3D" id="3.20.20.220">
    <property type="match status" value="2"/>
</dbReference>
<dbReference type="Pfam" id="PF21895">
    <property type="entry name" value="MTHFR_C"/>
    <property type="match status" value="1"/>
</dbReference>
<keyword evidence="4" id="KW-0285">Flavoprotein</keyword>
<organism evidence="9 10">
    <name type="scientific">Linnemannia hyalina</name>
    <dbReference type="NCBI Taxonomy" id="64524"/>
    <lineage>
        <taxon>Eukaryota</taxon>
        <taxon>Fungi</taxon>
        <taxon>Fungi incertae sedis</taxon>
        <taxon>Mucoromycota</taxon>
        <taxon>Mortierellomycotina</taxon>
        <taxon>Mortierellomycetes</taxon>
        <taxon>Mortierellales</taxon>
        <taxon>Mortierellaceae</taxon>
        <taxon>Linnemannia</taxon>
    </lineage>
</organism>